<feature type="region of interest" description="Disordered" evidence="2">
    <location>
        <begin position="317"/>
        <end position="339"/>
    </location>
</feature>
<dbReference type="PROSITE" id="PS00973">
    <property type="entry name" value="USP_2"/>
    <property type="match status" value="1"/>
</dbReference>
<proteinExistence type="inferred from homology"/>
<dbReference type="InterPro" id="IPR050164">
    <property type="entry name" value="Peptidase_C19"/>
</dbReference>
<dbReference type="GO" id="GO:0004843">
    <property type="term" value="F:cysteine-type deubiquitinase activity"/>
    <property type="evidence" value="ECO:0007669"/>
    <property type="project" value="InterPro"/>
</dbReference>
<dbReference type="Pfam" id="PF00443">
    <property type="entry name" value="UCH"/>
    <property type="match status" value="1"/>
</dbReference>
<dbReference type="Proteomes" id="UP001152759">
    <property type="component" value="Chromosome 9"/>
</dbReference>
<organism evidence="4 5">
    <name type="scientific">Bemisia tabaci</name>
    <name type="common">Sweetpotato whitefly</name>
    <name type="synonym">Aleurodes tabaci</name>
    <dbReference type="NCBI Taxonomy" id="7038"/>
    <lineage>
        <taxon>Eukaryota</taxon>
        <taxon>Metazoa</taxon>
        <taxon>Ecdysozoa</taxon>
        <taxon>Arthropoda</taxon>
        <taxon>Hexapoda</taxon>
        <taxon>Insecta</taxon>
        <taxon>Pterygota</taxon>
        <taxon>Neoptera</taxon>
        <taxon>Paraneoptera</taxon>
        <taxon>Hemiptera</taxon>
        <taxon>Sternorrhyncha</taxon>
        <taxon>Aleyrodoidea</taxon>
        <taxon>Aleyrodidae</taxon>
        <taxon>Aleyrodinae</taxon>
        <taxon>Bemisia</taxon>
    </lineage>
</organism>
<feature type="region of interest" description="Disordered" evidence="2">
    <location>
        <begin position="14"/>
        <end position="46"/>
    </location>
</feature>
<name>A0A9P0APC0_BEMTA</name>
<dbReference type="InterPro" id="IPR028889">
    <property type="entry name" value="USP"/>
</dbReference>
<dbReference type="GO" id="GO:0005634">
    <property type="term" value="C:nucleus"/>
    <property type="evidence" value="ECO:0007669"/>
    <property type="project" value="TreeGrafter"/>
</dbReference>
<gene>
    <name evidence="4" type="ORF">BEMITA_LOCUS13875</name>
</gene>
<dbReference type="InterPro" id="IPR018200">
    <property type="entry name" value="USP_CS"/>
</dbReference>
<evidence type="ECO:0000313" key="5">
    <source>
        <dbReference type="Proteomes" id="UP001152759"/>
    </source>
</evidence>
<feature type="compositionally biased region" description="Basic residues" evidence="2">
    <location>
        <begin position="317"/>
        <end position="327"/>
    </location>
</feature>
<evidence type="ECO:0000259" key="3">
    <source>
        <dbReference type="PROSITE" id="PS50235"/>
    </source>
</evidence>
<sequence length="698" mass="78560">MTKVIPEHWVLETDENSIPPPSKRVCLSSSKRARSHANQTYPKSKNFTQQMANSHDIGAVVNGYGLSESLSHHSHHHNHHSHHQHHHSHQRNSSPDESSNSDNASSGAAPSVCPATSAPVATLSNLGNTCFLNSVLYTLRFAPSFLHNLHHLVSDLAEIAGRHTSTSIKAKSSSLGRSIGSKSWSKDLPLLNNTDAKIAAATERLHDLFESLHNSEFKDQTEPFQPEVFLQSLRDVNPMFEGNQQHDAHELLVCLIDNIRETCRTLMKYHEMQQSMELKDKEAVVMNSLPAVTQHTRASNNKTSFRLKNSASTHIKKTINRFSRSKNRNSNTNGKSLLSNSFNGKSVLTEKQNLPEELNVSLPVMNGDVVKSDQVDGNGELDCASPPASPDTNSSYNFIADDFQGVSVQCTVCLECEQVTQRQETFCDICVPIIKHDAKDQEERVSQLYRDSIVMDEFLVESNKYWCEQCCRYNEAKRYVEYETLPRLLTLQLKRFSSCNSGVEKVNEYMPTPFTLDCFCKDCSRGPCSDSSKQRHYYQLYGVIMHLGATIASGHYVAYVRALDTADCHAHVNCRHARKTASLTSAPTPLSHPHPLTTEKQSGLMRFFKRSTHQTQSMLLNDTKLSPFTCRSLDCCGIRVRNDSTVNSVAHESLWLECDDDTIRTLSEKDFREILEMKSSKNLASTPYLLFYVRMNND</sequence>
<dbReference type="GO" id="GO:0005829">
    <property type="term" value="C:cytosol"/>
    <property type="evidence" value="ECO:0007669"/>
    <property type="project" value="TreeGrafter"/>
</dbReference>
<feature type="domain" description="USP" evidence="3">
    <location>
        <begin position="121"/>
        <end position="695"/>
    </location>
</feature>
<dbReference type="SUPFAM" id="SSF54001">
    <property type="entry name" value="Cysteine proteinases"/>
    <property type="match status" value="1"/>
</dbReference>
<dbReference type="Gene3D" id="3.90.70.10">
    <property type="entry name" value="Cysteine proteinases"/>
    <property type="match status" value="1"/>
</dbReference>
<accession>A0A9P0APC0</accession>
<dbReference type="KEGG" id="btab:109034693"/>
<comment type="similarity">
    <text evidence="1">Belongs to the peptidase C19 family.</text>
</comment>
<feature type="compositionally biased region" description="Basic residues" evidence="2">
    <location>
        <begin position="72"/>
        <end position="90"/>
    </location>
</feature>
<feature type="region of interest" description="Disordered" evidence="2">
    <location>
        <begin position="68"/>
        <end position="114"/>
    </location>
</feature>
<dbReference type="PANTHER" id="PTHR24006:SF905">
    <property type="entry name" value="UBIQUITIN CARBOXYL-TERMINAL HYDROLASE 1"/>
    <property type="match status" value="1"/>
</dbReference>
<dbReference type="GO" id="GO:0016579">
    <property type="term" value="P:protein deubiquitination"/>
    <property type="evidence" value="ECO:0007669"/>
    <property type="project" value="InterPro"/>
</dbReference>
<keyword evidence="5" id="KW-1185">Reference proteome</keyword>
<dbReference type="InterPro" id="IPR001394">
    <property type="entry name" value="Peptidase_C19_UCH"/>
</dbReference>
<reference evidence="4" key="1">
    <citation type="submission" date="2021-12" db="EMBL/GenBank/DDBJ databases">
        <authorList>
            <person name="King R."/>
        </authorList>
    </citation>
    <scope>NUCLEOTIDE SEQUENCE</scope>
</reference>
<dbReference type="PANTHER" id="PTHR24006">
    <property type="entry name" value="UBIQUITIN CARBOXYL-TERMINAL HYDROLASE"/>
    <property type="match status" value="1"/>
</dbReference>
<dbReference type="EMBL" id="OU963870">
    <property type="protein sequence ID" value="CAH0395728.1"/>
    <property type="molecule type" value="Genomic_DNA"/>
</dbReference>
<dbReference type="AlphaFoldDB" id="A0A9P0APC0"/>
<feature type="compositionally biased region" description="Low complexity" evidence="2">
    <location>
        <begin position="91"/>
        <end position="111"/>
    </location>
</feature>
<evidence type="ECO:0000256" key="1">
    <source>
        <dbReference type="ARBA" id="ARBA00009085"/>
    </source>
</evidence>
<feature type="compositionally biased region" description="Polar residues" evidence="2">
    <location>
        <begin position="36"/>
        <end position="46"/>
    </location>
</feature>
<evidence type="ECO:0000313" key="4">
    <source>
        <dbReference type="EMBL" id="CAH0395728.1"/>
    </source>
</evidence>
<dbReference type="InterPro" id="IPR038765">
    <property type="entry name" value="Papain-like_cys_pep_sf"/>
</dbReference>
<protein>
    <recommendedName>
        <fullName evidence="3">USP domain-containing protein</fullName>
    </recommendedName>
</protein>
<evidence type="ECO:0000256" key="2">
    <source>
        <dbReference type="SAM" id="MobiDB-lite"/>
    </source>
</evidence>
<dbReference type="PROSITE" id="PS50235">
    <property type="entry name" value="USP_3"/>
    <property type="match status" value="1"/>
</dbReference>